<feature type="compositionally biased region" description="Low complexity" evidence="2">
    <location>
        <begin position="1128"/>
        <end position="1137"/>
    </location>
</feature>
<feature type="compositionally biased region" description="Polar residues" evidence="2">
    <location>
        <begin position="1155"/>
        <end position="1172"/>
    </location>
</feature>
<dbReference type="EMBL" id="BDSP01000041">
    <property type="protein sequence ID" value="GAX11392.1"/>
    <property type="molecule type" value="Genomic_DNA"/>
</dbReference>
<protein>
    <submittedName>
        <fullName evidence="3">Uncharacterized protein</fullName>
    </submittedName>
</protein>
<keyword evidence="1" id="KW-0175">Coiled coil</keyword>
<feature type="compositionally biased region" description="Basic and acidic residues" evidence="2">
    <location>
        <begin position="1096"/>
        <end position="1120"/>
    </location>
</feature>
<comment type="caution">
    <text evidence="3">The sequence shown here is derived from an EMBL/GenBank/DDBJ whole genome shotgun (WGS) entry which is preliminary data.</text>
</comment>
<feature type="compositionally biased region" description="Polar residues" evidence="2">
    <location>
        <begin position="553"/>
        <end position="569"/>
    </location>
</feature>
<feature type="compositionally biased region" description="Polar residues" evidence="2">
    <location>
        <begin position="249"/>
        <end position="262"/>
    </location>
</feature>
<feature type="compositionally biased region" description="Polar residues" evidence="2">
    <location>
        <begin position="899"/>
        <end position="908"/>
    </location>
</feature>
<feature type="compositionally biased region" description="Low complexity" evidence="2">
    <location>
        <begin position="165"/>
        <end position="175"/>
    </location>
</feature>
<feature type="region of interest" description="Disordered" evidence="2">
    <location>
        <begin position="156"/>
        <end position="262"/>
    </location>
</feature>
<evidence type="ECO:0000313" key="4">
    <source>
        <dbReference type="Proteomes" id="UP000198406"/>
    </source>
</evidence>
<feature type="compositionally biased region" description="Polar residues" evidence="2">
    <location>
        <begin position="494"/>
        <end position="514"/>
    </location>
</feature>
<dbReference type="AlphaFoldDB" id="A0A1Z5JBX9"/>
<feature type="compositionally biased region" description="Low complexity" evidence="2">
    <location>
        <begin position="447"/>
        <end position="456"/>
    </location>
</feature>
<dbReference type="OrthoDB" id="56391at2759"/>
<gene>
    <name evidence="3" type="ORF">FisN_22Lh066</name>
</gene>
<feature type="compositionally biased region" description="Polar residues" evidence="2">
    <location>
        <begin position="457"/>
        <end position="486"/>
    </location>
</feature>
<dbReference type="Proteomes" id="UP000198406">
    <property type="component" value="Unassembled WGS sequence"/>
</dbReference>
<feature type="coiled-coil region" evidence="1">
    <location>
        <begin position="979"/>
        <end position="1006"/>
    </location>
</feature>
<feature type="region of interest" description="Disordered" evidence="2">
    <location>
        <begin position="899"/>
        <end position="962"/>
    </location>
</feature>
<feature type="region of interest" description="Disordered" evidence="2">
    <location>
        <begin position="445"/>
        <end position="581"/>
    </location>
</feature>
<feature type="compositionally biased region" description="Basic and acidic residues" evidence="2">
    <location>
        <begin position="922"/>
        <end position="935"/>
    </location>
</feature>
<feature type="region of interest" description="Disordered" evidence="2">
    <location>
        <begin position="277"/>
        <end position="318"/>
    </location>
</feature>
<reference evidence="3 4" key="1">
    <citation type="journal article" date="2015" name="Plant Cell">
        <title>Oil accumulation by the oleaginous diatom Fistulifera solaris as revealed by the genome and transcriptome.</title>
        <authorList>
            <person name="Tanaka T."/>
            <person name="Maeda Y."/>
            <person name="Veluchamy A."/>
            <person name="Tanaka M."/>
            <person name="Abida H."/>
            <person name="Marechal E."/>
            <person name="Bowler C."/>
            <person name="Muto M."/>
            <person name="Sunaga Y."/>
            <person name="Tanaka M."/>
            <person name="Yoshino T."/>
            <person name="Taniguchi T."/>
            <person name="Fukuda Y."/>
            <person name="Nemoto M."/>
            <person name="Matsumoto M."/>
            <person name="Wong P.S."/>
            <person name="Aburatani S."/>
            <person name="Fujibuchi W."/>
        </authorList>
    </citation>
    <scope>NUCLEOTIDE SEQUENCE [LARGE SCALE GENOMIC DNA]</scope>
    <source>
        <strain evidence="3 4">JPCC DA0580</strain>
    </source>
</reference>
<keyword evidence="4" id="KW-1185">Reference proteome</keyword>
<proteinExistence type="predicted"/>
<dbReference type="InParanoid" id="A0A1Z5JBX9"/>
<organism evidence="3 4">
    <name type="scientific">Fistulifera solaris</name>
    <name type="common">Oleaginous diatom</name>
    <dbReference type="NCBI Taxonomy" id="1519565"/>
    <lineage>
        <taxon>Eukaryota</taxon>
        <taxon>Sar</taxon>
        <taxon>Stramenopiles</taxon>
        <taxon>Ochrophyta</taxon>
        <taxon>Bacillariophyta</taxon>
        <taxon>Bacillariophyceae</taxon>
        <taxon>Bacillariophycidae</taxon>
        <taxon>Naviculales</taxon>
        <taxon>Naviculaceae</taxon>
        <taxon>Fistulifera</taxon>
    </lineage>
</organism>
<evidence type="ECO:0000256" key="2">
    <source>
        <dbReference type="SAM" id="MobiDB-lite"/>
    </source>
</evidence>
<feature type="region of interest" description="Disordered" evidence="2">
    <location>
        <begin position="831"/>
        <end position="877"/>
    </location>
</feature>
<accession>A0A1Z5JBX9</accession>
<sequence length="1211" mass="132677">MDSSGINHHDYDDLGLDNLLTCSTRLLNDDDDDDDERYVPESLASFVHAFDAALEEAKQNFFETIASPRPAIEEEDWNRTPLPNPANQITVSAAKRELQIFTIPRPVDPPSVTTSTPFKTTHNSMGDVMSTISPIVASPQGTPARQKLFKSPNLAGDQAMKQDSSEAIASKGSSSPTWSGMSAASKRRTQFIKARKASKRATPEPSKIKEKDETTSLSAMKPSGLRSRMMKASRAKRQEEQREEENSLETKASSMDSPRVDTTCNAAVNSDVAQVSATSSLGGGVTMGDSLTSDDDDNILTHEPVTKMTPSAHVTEPTMDDSVAETAMDELRANQMVETPVVAPSGDVGDTTMVDYSDDDSTTASPVAESTPTHFNSSKQTPVLETKPTDFSSTMQTPDAETRPTDLNSTMGDSLTLDAVEPTKSPVATAAPSGTVLDVRVDDSLLSDDVTTTQSSAATRTPSEQAESTPKDQASTIGSITASVLTTKRPPSDKAQTSTRVGSSTITNAVTQTPVAKRISPEKVVSGAKGSSPSIARMTQAPVAKRSPPRKATASTKVHSTTSDTSMTQLPVAKRAPSVNVGRSVRVESRDKENRNTTVSNRIKKPTLDEKIAAARERARLRSLEKETLLAEKIASKSKPSKIVSVQPVENERLRRFAMKVAPVSSKTRVAKPRVTIPQSPNFATNIKLGTRKPAPPTFAQVSLAQSTDVLRKNLRSQESVPQVRRAGLTIPKTPKFATNTRLKPRFITPGARAGIVTLAQSNDVLRKGLRAMTAPVSKRPNGLTIPKSPKFQTMTKRALPQSAAEKDTEIMNYYQSHPFKAAPIIKELPRGKPKVIPPRNQRRSSVSVAPSLRAGSRVPIAAHPPHASSKEDSENTQFKFQARPMPDFFRHSTSILKATNKKPQTQPIPFRLSPSLTSPGKTRDRSGEVSETKFRARPLPKSTYEYQPPPKTPPRVTNDAKAPDLATAKRTIKHDAVIQLSRARAEALSAEKVELQEARKREQHTKALKKSEFASHRIIPNIDNIKPFELQSTKRHELYLKQREEKKRREEEERLKHMEFHARSFHPSPAPSPIQSPRTPTQPEPFNISGMGSVEAEKAAAREKLRRKVEERKSKEQKLPFKARPVPSSTYTSPSSLASRTSPQVSFRACRTPTRASPAQSSYCNDSPSDLSDSRDVNDDEIEIEFTESDARDTEIDHFFTNLMNAESRR</sequence>
<name>A0A1Z5JBX9_FISSO</name>
<feature type="region of interest" description="Disordered" evidence="2">
    <location>
        <begin position="337"/>
        <end position="414"/>
    </location>
</feature>
<evidence type="ECO:0000256" key="1">
    <source>
        <dbReference type="SAM" id="Coils"/>
    </source>
</evidence>
<evidence type="ECO:0000313" key="3">
    <source>
        <dbReference type="EMBL" id="GAX11392.1"/>
    </source>
</evidence>
<feature type="compositionally biased region" description="Polar residues" evidence="2">
    <location>
        <begin position="362"/>
        <end position="413"/>
    </location>
</feature>
<feature type="compositionally biased region" description="Basic residues" evidence="2">
    <location>
        <begin position="185"/>
        <end position="199"/>
    </location>
</feature>
<feature type="region of interest" description="Disordered" evidence="2">
    <location>
        <begin position="1061"/>
        <end position="1181"/>
    </location>
</feature>